<sequence length="247" mass="29303">MNLNSNQISSPLFYIILSQYDVLKNNVIEELLRERTEYYKSQNKVLDFWVFLNPTFLDVPFINLSITSSEFYLNLYNQINFDNKNYLAVVVSTNKDYINWLKLRLGGFNIISIENSLKNPLKKIRKSSIKWDGLYGRFNSLKKIDNNTKNLKKPYLFYLINFLNSKNVINPLLNLEIIKLLFSKKYGNSYNENFKNDLLKIEEIFIKIPFLTVENLLEKSISYEKVKIALGNNIDFKNYKINKWLNK</sequence>
<gene>
    <name evidence="1" type="primary">ycf54</name>
</gene>
<name>A0A3G2QYU3_9STRA</name>
<dbReference type="InterPro" id="IPR019616">
    <property type="entry name" value="Ycf54"/>
</dbReference>
<evidence type="ECO:0000313" key="1">
    <source>
        <dbReference type="EMBL" id="AYO28169.1"/>
    </source>
</evidence>
<dbReference type="AlphaFoldDB" id="A0A3G2QYU3"/>
<dbReference type="Pfam" id="PF10674">
    <property type="entry name" value="Ycf54"/>
    <property type="match status" value="1"/>
</dbReference>
<dbReference type="InterPro" id="IPR038409">
    <property type="entry name" value="Ycf54-like_sf"/>
</dbReference>
<geneLocation type="plastid" evidence="1"/>
<keyword evidence="1" id="KW-0934">Plastid</keyword>
<dbReference type="EMBL" id="MH795128">
    <property type="protein sequence ID" value="AYO28169.1"/>
    <property type="molecule type" value="Genomic_DNA"/>
</dbReference>
<proteinExistence type="predicted"/>
<protein>
    <submittedName>
        <fullName evidence="1">Ycf54</fullName>
    </submittedName>
</protein>
<reference evidence="1" key="1">
    <citation type="submission" date="2018-08" db="EMBL/GenBank/DDBJ databases">
        <title>Comparative Plastid Genomics of Synurophyceae: Evolutionary Evidence of Lateral Gene Transfer and Inverted Repeat Dynamics.</title>
        <authorList>
            <person name="Kim J.I."/>
            <person name="Shin H."/>
            <person name="Skaloud P."/>
            <person name="Jung J."/>
            <person name="Yoon H.S."/>
            <person name="Archibald J.M."/>
            <person name="Shin W."/>
        </authorList>
    </citation>
    <scope>NUCLEOTIDE SEQUENCE</scope>
    <source>
        <strain evidence="1">S114.C7</strain>
    </source>
</reference>
<organism evidence="1">
    <name type="scientific">Synura petersenii</name>
    <dbReference type="NCBI Taxonomy" id="52555"/>
    <lineage>
        <taxon>Eukaryota</taxon>
        <taxon>Sar</taxon>
        <taxon>Stramenopiles</taxon>
        <taxon>Ochrophyta</taxon>
        <taxon>Synurophyceae</taxon>
        <taxon>Synurales</taxon>
        <taxon>Mallomonadaceae</taxon>
        <taxon>Synura</taxon>
    </lineage>
</organism>
<dbReference type="Gene3D" id="3.30.70.1860">
    <property type="entry name" value="Uncharacterised protein family Ycf54"/>
    <property type="match status" value="1"/>
</dbReference>
<accession>A0A3G2QYU3</accession>